<dbReference type="AlphaFoldDB" id="A0A167HCQ2"/>
<keyword evidence="3" id="KW-1185">Reference proteome</keyword>
<organism evidence="2 3">
    <name type="scientific">Calocera viscosa (strain TUFC12733)</name>
    <dbReference type="NCBI Taxonomy" id="1330018"/>
    <lineage>
        <taxon>Eukaryota</taxon>
        <taxon>Fungi</taxon>
        <taxon>Dikarya</taxon>
        <taxon>Basidiomycota</taxon>
        <taxon>Agaricomycotina</taxon>
        <taxon>Dacrymycetes</taxon>
        <taxon>Dacrymycetales</taxon>
        <taxon>Dacrymycetaceae</taxon>
        <taxon>Calocera</taxon>
    </lineage>
</organism>
<dbReference type="Proteomes" id="UP000076738">
    <property type="component" value="Unassembled WGS sequence"/>
</dbReference>
<evidence type="ECO:0000313" key="2">
    <source>
        <dbReference type="EMBL" id="KZO91485.1"/>
    </source>
</evidence>
<name>A0A167HCQ2_CALVF</name>
<dbReference type="EMBL" id="KV417322">
    <property type="protein sequence ID" value="KZO91485.1"/>
    <property type="molecule type" value="Genomic_DNA"/>
</dbReference>
<feature type="region of interest" description="Disordered" evidence="1">
    <location>
        <begin position="9"/>
        <end position="28"/>
    </location>
</feature>
<reference evidence="2 3" key="1">
    <citation type="journal article" date="2016" name="Mol. Biol. Evol.">
        <title>Comparative Genomics of Early-Diverging Mushroom-Forming Fungi Provides Insights into the Origins of Lignocellulose Decay Capabilities.</title>
        <authorList>
            <person name="Nagy L.G."/>
            <person name="Riley R."/>
            <person name="Tritt A."/>
            <person name="Adam C."/>
            <person name="Daum C."/>
            <person name="Floudas D."/>
            <person name="Sun H."/>
            <person name="Yadav J.S."/>
            <person name="Pangilinan J."/>
            <person name="Larsson K.H."/>
            <person name="Matsuura K."/>
            <person name="Barry K."/>
            <person name="Labutti K."/>
            <person name="Kuo R."/>
            <person name="Ohm R.A."/>
            <person name="Bhattacharya S.S."/>
            <person name="Shirouzu T."/>
            <person name="Yoshinaga Y."/>
            <person name="Martin F.M."/>
            <person name="Grigoriev I.V."/>
            <person name="Hibbett D.S."/>
        </authorList>
    </citation>
    <scope>NUCLEOTIDE SEQUENCE [LARGE SCALE GENOMIC DNA]</scope>
    <source>
        <strain evidence="2 3">TUFC12733</strain>
    </source>
</reference>
<evidence type="ECO:0000256" key="1">
    <source>
        <dbReference type="SAM" id="MobiDB-lite"/>
    </source>
</evidence>
<sequence>MIQPFYAREGARSGTARRQTRRREGKGRLGSQRLLQVRSVSRAFEFSRRRHIADIHFVVGISSVMTRTVSGRTFKLFARLATEIVAATTSASPPDTPTVCVALLAYATSIAGQQCWNGDFGLHWVLRSK</sequence>
<protein>
    <submittedName>
        <fullName evidence="2">Uncharacterized protein</fullName>
    </submittedName>
</protein>
<evidence type="ECO:0000313" key="3">
    <source>
        <dbReference type="Proteomes" id="UP000076738"/>
    </source>
</evidence>
<proteinExistence type="predicted"/>
<gene>
    <name evidence="2" type="ORF">CALVIDRAFT_344027</name>
</gene>
<accession>A0A167HCQ2</accession>